<dbReference type="NCBIfam" id="TIGR01764">
    <property type="entry name" value="excise"/>
    <property type="match status" value="1"/>
</dbReference>
<keyword evidence="3" id="KW-1185">Reference proteome</keyword>
<dbReference type="AlphaFoldDB" id="A0A1W9ZL36"/>
<reference evidence="2 3" key="1">
    <citation type="submission" date="2016-12" db="EMBL/GenBank/DDBJ databases">
        <title>The new phylogeny of genus Mycobacterium.</title>
        <authorList>
            <person name="Tortoli E."/>
            <person name="Trovato A."/>
            <person name="Cirillo D.M."/>
        </authorList>
    </citation>
    <scope>NUCLEOTIDE SEQUENCE [LARGE SCALE GENOMIC DNA]</scope>
    <source>
        <strain evidence="2 3">DSM 45069</strain>
    </source>
</reference>
<dbReference type="Pfam" id="PF12728">
    <property type="entry name" value="HTH_17"/>
    <property type="match status" value="1"/>
</dbReference>
<gene>
    <name evidence="2" type="ORF">BST14_08845</name>
</gene>
<evidence type="ECO:0000259" key="1">
    <source>
        <dbReference type="Pfam" id="PF12728"/>
    </source>
</evidence>
<comment type="caution">
    <text evidence="2">The sequence shown here is derived from an EMBL/GenBank/DDBJ whole genome shotgun (WGS) entry which is preliminary data.</text>
</comment>
<dbReference type="InterPro" id="IPR010093">
    <property type="entry name" value="SinI_DNA-bd"/>
</dbReference>
<proteinExistence type="predicted"/>
<evidence type="ECO:0000313" key="2">
    <source>
        <dbReference type="EMBL" id="ORA17415.1"/>
    </source>
</evidence>
<name>A0A1W9ZL36_MYCAI</name>
<dbReference type="Gene3D" id="1.10.1660.10">
    <property type="match status" value="1"/>
</dbReference>
<evidence type="ECO:0000313" key="3">
    <source>
        <dbReference type="Proteomes" id="UP000192707"/>
    </source>
</evidence>
<protein>
    <submittedName>
        <fullName evidence="2">Helix-turn-helix domain-containing protein</fullName>
    </submittedName>
</protein>
<dbReference type="OrthoDB" id="4870800at2"/>
<feature type="domain" description="Helix-turn-helix" evidence="1">
    <location>
        <begin position="11"/>
        <end position="56"/>
    </location>
</feature>
<dbReference type="InterPro" id="IPR009061">
    <property type="entry name" value="DNA-bd_dom_put_sf"/>
</dbReference>
<dbReference type="InterPro" id="IPR041657">
    <property type="entry name" value="HTH_17"/>
</dbReference>
<sequence>MIAHELPRHPSIQQSAEYLGVDPKTIRRWISSGLIRAQRVGPRLIRVDRESLLELARPVGGAQ</sequence>
<dbReference type="SUPFAM" id="SSF46955">
    <property type="entry name" value="Putative DNA-binding domain"/>
    <property type="match status" value="1"/>
</dbReference>
<dbReference type="GO" id="GO:0003677">
    <property type="term" value="F:DNA binding"/>
    <property type="evidence" value="ECO:0007669"/>
    <property type="project" value="InterPro"/>
</dbReference>
<dbReference type="Proteomes" id="UP000192707">
    <property type="component" value="Unassembled WGS sequence"/>
</dbReference>
<accession>A0A1W9ZL36</accession>
<organism evidence="2 3">
    <name type="scientific">Mycobacterium arosiense ATCC BAA-1401 = DSM 45069</name>
    <dbReference type="NCBI Taxonomy" id="1265311"/>
    <lineage>
        <taxon>Bacteria</taxon>
        <taxon>Bacillati</taxon>
        <taxon>Actinomycetota</taxon>
        <taxon>Actinomycetes</taxon>
        <taxon>Mycobacteriales</taxon>
        <taxon>Mycobacteriaceae</taxon>
        <taxon>Mycobacterium</taxon>
        <taxon>Mycobacterium avium complex (MAC)</taxon>
    </lineage>
</organism>
<dbReference type="EMBL" id="MVHG01000014">
    <property type="protein sequence ID" value="ORA17415.1"/>
    <property type="molecule type" value="Genomic_DNA"/>
</dbReference>